<gene>
    <name evidence="7" type="ORF">SHALO_1382</name>
</gene>
<dbReference type="GO" id="GO:0015920">
    <property type="term" value="P:lipopolysaccharide transport"/>
    <property type="evidence" value="ECO:0007669"/>
    <property type="project" value="TreeGrafter"/>
</dbReference>
<feature type="transmembrane region" description="Helical" evidence="6">
    <location>
        <begin position="62"/>
        <end position="81"/>
    </location>
</feature>
<dbReference type="Pfam" id="PF03739">
    <property type="entry name" value="LptF_LptG"/>
    <property type="match status" value="1"/>
</dbReference>
<evidence type="ECO:0000256" key="2">
    <source>
        <dbReference type="ARBA" id="ARBA00022475"/>
    </source>
</evidence>
<keyword evidence="2" id="KW-1003">Cell membrane</keyword>
<keyword evidence="3 6" id="KW-0812">Transmembrane</keyword>
<keyword evidence="8" id="KW-1185">Reference proteome</keyword>
<feature type="transmembrane region" description="Helical" evidence="6">
    <location>
        <begin position="291"/>
        <end position="310"/>
    </location>
</feature>
<protein>
    <submittedName>
        <fullName evidence="7">Putative membrane protein</fullName>
    </submittedName>
</protein>
<evidence type="ECO:0000256" key="5">
    <source>
        <dbReference type="ARBA" id="ARBA00023136"/>
    </source>
</evidence>
<dbReference type="Proteomes" id="UP000094609">
    <property type="component" value="Chromosome"/>
</dbReference>
<organism evidence="7 8">
    <name type="scientific">Sulfurospirillum halorespirans DSM 13726</name>
    <dbReference type="NCBI Taxonomy" id="1193502"/>
    <lineage>
        <taxon>Bacteria</taxon>
        <taxon>Pseudomonadati</taxon>
        <taxon>Campylobacterota</taxon>
        <taxon>Epsilonproteobacteria</taxon>
        <taxon>Campylobacterales</taxon>
        <taxon>Sulfurospirillaceae</taxon>
        <taxon>Sulfurospirillum</taxon>
    </lineage>
</organism>
<feature type="transmembrane region" description="Helical" evidence="6">
    <location>
        <begin position="261"/>
        <end position="284"/>
    </location>
</feature>
<keyword evidence="4 6" id="KW-1133">Transmembrane helix</keyword>
<evidence type="ECO:0000256" key="3">
    <source>
        <dbReference type="ARBA" id="ARBA00022692"/>
    </source>
</evidence>
<dbReference type="PANTHER" id="PTHR33529">
    <property type="entry name" value="SLR0882 PROTEIN-RELATED"/>
    <property type="match status" value="1"/>
</dbReference>
<evidence type="ECO:0000256" key="4">
    <source>
        <dbReference type="ARBA" id="ARBA00022989"/>
    </source>
</evidence>
<proteinExistence type="predicted"/>
<dbReference type="STRING" id="1193502.SHALO_1382"/>
<dbReference type="PANTHER" id="PTHR33529:SF7">
    <property type="entry name" value="LIPOPOLYSACCHARIDE EXPORT SYSTEM PERMEASE PROTEIN LPTF"/>
    <property type="match status" value="1"/>
</dbReference>
<dbReference type="RefSeq" id="WP_069477956.1">
    <property type="nucleotide sequence ID" value="NZ_CP017111.1"/>
</dbReference>
<evidence type="ECO:0000256" key="6">
    <source>
        <dbReference type="SAM" id="Phobius"/>
    </source>
</evidence>
<evidence type="ECO:0000256" key="1">
    <source>
        <dbReference type="ARBA" id="ARBA00004651"/>
    </source>
</evidence>
<feature type="transmembrane region" description="Helical" evidence="6">
    <location>
        <begin position="316"/>
        <end position="333"/>
    </location>
</feature>
<keyword evidence="5 6" id="KW-0472">Membrane</keyword>
<feature type="transmembrane region" description="Helical" evidence="6">
    <location>
        <begin position="102"/>
        <end position="122"/>
    </location>
</feature>
<reference evidence="8" key="1">
    <citation type="submission" date="2016-08" db="EMBL/GenBank/DDBJ databases">
        <title>Complete genome sequence of the organohalide-respiring Epsilonproteobacterium Sulfurospirillum halorespirans.</title>
        <authorList>
            <person name="Goris T."/>
            <person name="Zimmermann J."/>
            <person name="Schenz B."/>
            <person name="Lemos M."/>
            <person name="Hackermueller J."/>
            <person name="Diekert G."/>
        </authorList>
    </citation>
    <scope>NUCLEOTIDE SEQUENCE [LARGE SCALE GENOMIC DNA]</scope>
    <source>
        <strain>DSM 13726</strain>
        <strain evidence="8">PCE-M2</strain>
    </source>
</reference>
<dbReference type="PATRIC" id="fig|1193502.14.peg.1402"/>
<comment type="subcellular location">
    <subcellularLocation>
        <location evidence="1">Cell membrane</location>
        <topology evidence="1">Multi-pass membrane protein</topology>
    </subcellularLocation>
</comment>
<name>A0A1D7TJG5_9BACT</name>
<sequence>MNRVSRYLLKHFSELFSSLFFILFFITSVVFFIKITALTAIIKMNFWELGTLYIYLLPKTLVYTLPITFFVALCITLFNLSKENETIVLFTLGYDPKKIAQLFLGLSALLSFILILDVLLLIPISKQLNSNFIEYKKAEAKFNIKANEFGQRFSDWLVYIEHSDNDRRYKGVTLYQAATQKDDEKLIVATNAIIDNEKGVLRLNLDQGKIFEFTKEGIQQVDFERMHINSQPKTIVGKLQSIIEYWNGVFTDHKRAYDLSFLLLISLFPLASTLAALSIGIVTYRYNKGGIYFEMFVAISFYLVLATLLSTWHPQSAPLVVFLIMFLSTYKIYQKRIRAMF</sequence>
<accession>A0A1D7TJG5</accession>
<dbReference type="GO" id="GO:0043190">
    <property type="term" value="C:ATP-binding cassette (ABC) transporter complex"/>
    <property type="evidence" value="ECO:0007669"/>
    <property type="project" value="TreeGrafter"/>
</dbReference>
<dbReference type="AlphaFoldDB" id="A0A1D7TJG5"/>
<feature type="transmembrane region" description="Helical" evidence="6">
    <location>
        <begin position="20"/>
        <end position="42"/>
    </location>
</feature>
<evidence type="ECO:0000313" key="8">
    <source>
        <dbReference type="Proteomes" id="UP000094609"/>
    </source>
</evidence>
<dbReference type="KEGG" id="shal:SHALO_1382"/>
<dbReference type="EMBL" id="CP017111">
    <property type="protein sequence ID" value="AOO65158.1"/>
    <property type="molecule type" value="Genomic_DNA"/>
</dbReference>
<evidence type="ECO:0000313" key="7">
    <source>
        <dbReference type="EMBL" id="AOO65158.1"/>
    </source>
</evidence>
<dbReference type="InterPro" id="IPR005495">
    <property type="entry name" value="LptG/LptF_permease"/>
</dbReference>